<dbReference type="AlphaFoldDB" id="A0A9D2H5K1"/>
<protein>
    <submittedName>
        <fullName evidence="1">Amino acid deaminase</fullName>
    </submittedName>
</protein>
<accession>A0A9D2H5K1</accession>
<evidence type="ECO:0000313" key="1">
    <source>
        <dbReference type="EMBL" id="HJA04347.1"/>
    </source>
</evidence>
<dbReference type="EMBL" id="DXAM01000081">
    <property type="protein sequence ID" value="HJA04347.1"/>
    <property type="molecule type" value="Genomic_DNA"/>
</dbReference>
<dbReference type="Proteomes" id="UP000824220">
    <property type="component" value="Unassembled WGS sequence"/>
</dbReference>
<sequence length="199" mass="21661">MHTPPPIDDVLATITRDRDAGRLAAWSWSTVIDENVGEAVIERDVFARIHEAGGLDASFPIGNAGLVHVYGYLFSTVATPYGYKSDRWNDGVLARSLGLDPGHFRLGDSDDQTPLERVLHAAMPLLSDPPAPARATSWRTGDVEQRAVLVDGALVSGLDEGSGLRLTTIFPVADANAFWRSLREDPPRLRWNAAPTPRP</sequence>
<reference evidence="1" key="1">
    <citation type="journal article" date="2021" name="PeerJ">
        <title>Extensive microbial diversity within the chicken gut microbiome revealed by metagenomics and culture.</title>
        <authorList>
            <person name="Gilroy R."/>
            <person name="Ravi A."/>
            <person name="Getino M."/>
            <person name="Pursley I."/>
            <person name="Horton D.L."/>
            <person name="Alikhan N.F."/>
            <person name="Baker D."/>
            <person name="Gharbi K."/>
            <person name="Hall N."/>
            <person name="Watson M."/>
            <person name="Adriaenssens E.M."/>
            <person name="Foster-Nyarko E."/>
            <person name="Jarju S."/>
            <person name="Secka A."/>
            <person name="Antonio M."/>
            <person name="Oren A."/>
            <person name="Chaudhuri R.R."/>
            <person name="La Ragione R."/>
            <person name="Hildebrand F."/>
            <person name="Pallen M.J."/>
        </authorList>
    </citation>
    <scope>NUCLEOTIDE SEQUENCE</scope>
    <source>
        <strain evidence="1">ChiHjej8B7-3636</strain>
    </source>
</reference>
<organism evidence="1 2">
    <name type="scientific">Candidatus Microbacterium stercoravium</name>
    <dbReference type="NCBI Taxonomy" id="2838697"/>
    <lineage>
        <taxon>Bacteria</taxon>
        <taxon>Bacillati</taxon>
        <taxon>Actinomycetota</taxon>
        <taxon>Actinomycetes</taxon>
        <taxon>Micrococcales</taxon>
        <taxon>Microbacteriaceae</taxon>
        <taxon>Microbacterium</taxon>
    </lineage>
</organism>
<name>A0A9D2H5K1_9MICO</name>
<gene>
    <name evidence="1" type="ORF">H9800_05745</name>
</gene>
<evidence type="ECO:0000313" key="2">
    <source>
        <dbReference type="Proteomes" id="UP000824220"/>
    </source>
</evidence>
<reference evidence="1" key="2">
    <citation type="submission" date="2021-04" db="EMBL/GenBank/DDBJ databases">
        <authorList>
            <person name="Gilroy R."/>
        </authorList>
    </citation>
    <scope>NUCLEOTIDE SEQUENCE</scope>
    <source>
        <strain evidence="1">ChiHjej8B7-3636</strain>
    </source>
</reference>
<proteinExistence type="predicted"/>
<comment type="caution">
    <text evidence="1">The sequence shown here is derived from an EMBL/GenBank/DDBJ whole genome shotgun (WGS) entry which is preliminary data.</text>
</comment>